<dbReference type="CDD" id="cd00051">
    <property type="entry name" value="EFh"/>
    <property type="match status" value="1"/>
</dbReference>
<evidence type="ECO:0000259" key="6">
    <source>
        <dbReference type="PROSITE" id="PS50222"/>
    </source>
</evidence>
<dbReference type="Gene3D" id="1.20.120.350">
    <property type="entry name" value="Voltage-gated potassium channels. Chain C"/>
    <property type="match status" value="1"/>
</dbReference>
<dbReference type="SUPFAM" id="SSF47473">
    <property type="entry name" value="EF-hand"/>
    <property type="match status" value="1"/>
</dbReference>
<feature type="domain" description="EF-hand" evidence="6">
    <location>
        <begin position="201"/>
        <end position="236"/>
    </location>
</feature>
<dbReference type="SUPFAM" id="SSF81324">
    <property type="entry name" value="Voltage-gated potassium channels"/>
    <property type="match status" value="1"/>
</dbReference>
<keyword evidence="5" id="KW-0472">Membrane</keyword>
<keyword evidence="3" id="KW-0106">Calcium</keyword>
<name>A0ABN9UDD4_9DINO</name>
<evidence type="ECO:0000256" key="2">
    <source>
        <dbReference type="ARBA" id="ARBA00022692"/>
    </source>
</evidence>
<evidence type="ECO:0000256" key="5">
    <source>
        <dbReference type="ARBA" id="ARBA00023136"/>
    </source>
</evidence>
<gene>
    <name evidence="7" type="ORF">PCOR1329_LOCUS47602</name>
</gene>
<dbReference type="PRINTS" id="PR00169">
    <property type="entry name" value="KCHANNEL"/>
</dbReference>
<protein>
    <recommendedName>
        <fullName evidence="6">EF-hand domain-containing protein</fullName>
    </recommendedName>
</protein>
<proteinExistence type="predicted"/>
<dbReference type="Proteomes" id="UP001189429">
    <property type="component" value="Unassembled WGS sequence"/>
</dbReference>
<evidence type="ECO:0000256" key="4">
    <source>
        <dbReference type="ARBA" id="ARBA00022989"/>
    </source>
</evidence>
<keyword evidence="8" id="KW-1185">Reference proteome</keyword>
<dbReference type="Gene3D" id="1.10.238.10">
    <property type="entry name" value="EF-hand"/>
    <property type="match status" value="1"/>
</dbReference>
<sequence>MFGRSASQDVEVLNKRIQALPKTFRKSRNKVVDYVWTVLDDPSSGNAAWWTGKFLEALVLLSVVVTFQQAVENPVLHGWSAAIVETVIDVVFLTELIIRFSCSPSKVSFLCISHTWIDIAAASSIVLRAAIGFVLPENQDDMISIIFLCLVPIIRLLKILRHFETFNVLIQAVYITMEVWNARDYSLLLAKTRMKLRKWGYTAHDIPTLFELWDFNGNGVLEPDEFCELVNEMKIGLPEDRIRALFEHMDFLGGRHIHIHRLAVQTPRPRPPGYRADLRGCPALNASMGSRLSDQIAKAWI</sequence>
<dbReference type="InterPro" id="IPR005821">
    <property type="entry name" value="Ion_trans_dom"/>
</dbReference>
<dbReference type="InterPro" id="IPR011992">
    <property type="entry name" value="EF-hand-dom_pair"/>
</dbReference>
<dbReference type="InterPro" id="IPR027359">
    <property type="entry name" value="Volt_channel_dom_sf"/>
</dbReference>
<dbReference type="InterPro" id="IPR002048">
    <property type="entry name" value="EF_hand_dom"/>
</dbReference>
<evidence type="ECO:0000256" key="3">
    <source>
        <dbReference type="ARBA" id="ARBA00022837"/>
    </source>
</evidence>
<dbReference type="InterPro" id="IPR018247">
    <property type="entry name" value="EF_Hand_1_Ca_BS"/>
</dbReference>
<keyword evidence="2" id="KW-0812">Transmembrane</keyword>
<dbReference type="PROSITE" id="PS50222">
    <property type="entry name" value="EF_HAND_2"/>
    <property type="match status" value="1"/>
</dbReference>
<evidence type="ECO:0000256" key="1">
    <source>
        <dbReference type="ARBA" id="ARBA00004141"/>
    </source>
</evidence>
<dbReference type="EMBL" id="CAUYUJ010015735">
    <property type="protein sequence ID" value="CAK0857498.1"/>
    <property type="molecule type" value="Genomic_DNA"/>
</dbReference>
<comment type="caution">
    <text evidence="7">The sequence shown here is derived from an EMBL/GenBank/DDBJ whole genome shotgun (WGS) entry which is preliminary data.</text>
</comment>
<evidence type="ECO:0000313" key="8">
    <source>
        <dbReference type="Proteomes" id="UP001189429"/>
    </source>
</evidence>
<keyword evidence="4" id="KW-1133">Transmembrane helix</keyword>
<reference evidence="7" key="1">
    <citation type="submission" date="2023-10" db="EMBL/GenBank/DDBJ databases">
        <authorList>
            <person name="Chen Y."/>
            <person name="Shah S."/>
            <person name="Dougan E. K."/>
            <person name="Thang M."/>
            <person name="Chan C."/>
        </authorList>
    </citation>
    <scope>NUCLEOTIDE SEQUENCE [LARGE SCALE GENOMIC DNA]</scope>
</reference>
<evidence type="ECO:0000313" key="7">
    <source>
        <dbReference type="EMBL" id="CAK0857498.1"/>
    </source>
</evidence>
<dbReference type="PROSITE" id="PS00018">
    <property type="entry name" value="EF_HAND_1"/>
    <property type="match status" value="1"/>
</dbReference>
<dbReference type="Pfam" id="PF00520">
    <property type="entry name" value="Ion_trans"/>
    <property type="match status" value="1"/>
</dbReference>
<organism evidence="7 8">
    <name type="scientific">Prorocentrum cordatum</name>
    <dbReference type="NCBI Taxonomy" id="2364126"/>
    <lineage>
        <taxon>Eukaryota</taxon>
        <taxon>Sar</taxon>
        <taxon>Alveolata</taxon>
        <taxon>Dinophyceae</taxon>
        <taxon>Prorocentrales</taxon>
        <taxon>Prorocentraceae</taxon>
        <taxon>Prorocentrum</taxon>
    </lineage>
</organism>
<accession>A0ABN9UDD4</accession>
<comment type="subcellular location">
    <subcellularLocation>
        <location evidence="1">Membrane</location>
        <topology evidence="1">Multi-pass membrane protein</topology>
    </subcellularLocation>
</comment>